<name>A0ABW1EXT2_9ACTN</name>
<protein>
    <submittedName>
        <fullName evidence="2">Uncharacterized protein</fullName>
    </submittedName>
</protein>
<dbReference type="Proteomes" id="UP001596067">
    <property type="component" value="Unassembled WGS sequence"/>
</dbReference>
<feature type="compositionally biased region" description="Polar residues" evidence="1">
    <location>
        <begin position="1"/>
        <end position="15"/>
    </location>
</feature>
<sequence length="223" mass="24062">MTVTLTKTHTEQPATVDTPKGTRVRMADGNTGTLRWLNHAGESQRLHGIELDEIGEYGITGTWAEVGTVTVMTDQTAPTETARDKQNRRIAELRAANQEEPVTTEQPAPRPVATVNVPGGFAEWLEGTSAVQGQSDDDPESLALRLAYTHGKWVRRGRSTTLVMEGDLTVMTVLAEYAYGFLKMFGEDDGEGSRAETDGASKTLERAKAAQASLKAAAQPMAS</sequence>
<evidence type="ECO:0000256" key="1">
    <source>
        <dbReference type="SAM" id="MobiDB-lite"/>
    </source>
</evidence>
<organism evidence="2 3">
    <name type="scientific">Kitasatospora aburaviensis</name>
    <dbReference type="NCBI Taxonomy" id="67265"/>
    <lineage>
        <taxon>Bacteria</taxon>
        <taxon>Bacillati</taxon>
        <taxon>Actinomycetota</taxon>
        <taxon>Actinomycetes</taxon>
        <taxon>Kitasatosporales</taxon>
        <taxon>Streptomycetaceae</taxon>
        <taxon>Kitasatospora</taxon>
    </lineage>
</organism>
<accession>A0ABW1EXT2</accession>
<comment type="caution">
    <text evidence="2">The sequence shown here is derived from an EMBL/GenBank/DDBJ whole genome shotgun (WGS) entry which is preliminary data.</text>
</comment>
<proteinExistence type="predicted"/>
<evidence type="ECO:0000313" key="3">
    <source>
        <dbReference type="Proteomes" id="UP001596067"/>
    </source>
</evidence>
<dbReference type="RefSeq" id="WP_345330744.1">
    <property type="nucleotide sequence ID" value="NZ_BAAAVH010000123.1"/>
</dbReference>
<gene>
    <name evidence="2" type="ORF">ACFP0N_17715</name>
</gene>
<dbReference type="EMBL" id="JBHSOD010000020">
    <property type="protein sequence ID" value="MFC5886807.1"/>
    <property type="molecule type" value="Genomic_DNA"/>
</dbReference>
<feature type="region of interest" description="Disordered" evidence="1">
    <location>
        <begin position="1"/>
        <end position="20"/>
    </location>
</feature>
<reference evidence="3" key="1">
    <citation type="journal article" date="2019" name="Int. J. Syst. Evol. Microbiol.">
        <title>The Global Catalogue of Microorganisms (GCM) 10K type strain sequencing project: providing services to taxonomists for standard genome sequencing and annotation.</title>
        <authorList>
            <consortium name="The Broad Institute Genomics Platform"/>
            <consortium name="The Broad Institute Genome Sequencing Center for Infectious Disease"/>
            <person name="Wu L."/>
            <person name="Ma J."/>
        </authorList>
    </citation>
    <scope>NUCLEOTIDE SEQUENCE [LARGE SCALE GENOMIC DNA]</scope>
    <source>
        <strain evidence="3">CGMCC 4.1469</strain>
    </source>
</reference>
<evidence type="ECO:0000313" key="2">
    <source>
        <dbReference type="EMBL" id="MFC5886807.1"/>
    </source>
</evidence>
<keyword evidence="3" id="KW-1185">Reference proteome</keyword>